<dbReference type="Pfam" id="PF00440">
    <property type="entry name" value="TetR_N"/>
    <property type="match status" value="1"/>
</dbReference>
<keyword evidence="6" id="KW-1185">Reference proteome</keyword>
<feature type="region of interest" description="Disordered" evidence="3">
    <location>
        <begin position="1"/>
        <end position="21"/>
    </location>
</feature>
<reference evidence="6" key="2">
    <citation type="submission" date="2023-07" db="EMBL/GenBank/DDBJ databases">
        <title>Myceligenerans salitolerans sp. nov., a halotolerant actinomycete isolated from a salt lake in Xinjiang, China.</title>
        <authorList>
            <person name="Guan T."/>
        </authorList>
    </citation>
    <scope>NUCLEOTIDE SEQUENCE [LARGE SCALE GENOMIC DNA]</scope>
    <source>
        <strain evidence="6">XHU 5031</strain>
    </source>
</reference>
<dbReference type="PANTHER" id="PTHR30055:SF200">
    <property type="entry name" value="HTH-TYPE TRANSCRIPTIONAL REPRESSOR BDCR"/>
    <property type="match status" value="1"/>
</dbReference>
<accession>A0ABS3I987</accession>
<evidence type="ECO:0000256" key="3">
    <source>
        <dbReference type="SAM" id="MobiDB-lite"/>
    </source>
</evidence>
<feature type="compositionally biased region" description="Low complexity" evidence="3">
    <location>
        <begin position="1"/>
        <end position="15"/>
    </location>
</feature>
<dbReference type="InterPro" id="IPR036271">
    <property type="entry name" value="Tet_transcr_reg_TetR-rel_C_sf"/>
</dbReference>
<name>A0ABS3I987_9MICO</name>
<gene>
    <name evidence="5" type="ORF">J0911_07750</name>
</gene>
<evidence type="ECO:0000256" key="1">
    <source>
        <dbReference type="ARBA" id="ARBA00023125"/>
    </source>
</evidence>
<comment type="caution">
    <text evidence="5">The sequence shown here is derived from an EMBL/GenBank/DDBJ whole genome shotgun (WGS) entry which is preliminary data.</text>
</comment>
<feature type="domain" description="HTH tetR-type" evidence="4">
    <location>
        <begin position="20"/>
        <end position="80"/>
    </location>
</feature>
<evidence type="ECO:0000313" key="6">
    <source>
        <dbReference type="Proteomes" id="UP000664617"/>
    </source>
</evidence>
<reference evidence="5 6" key="1">
    <citation type="submission" date="2021-03" db="EMBL/GenBank/DDBJ databases">
        <authorList>
            <person name="Xin L."/>
        </authorList>
    </citation>
    <scope>NUCLEOTIDE SEQUENCE [LARGE SCALE GENOMIC DNA]</scope>
    <source>
        <strain evidence="5 6">XHU 5031</strain>
    </source>
</reference>
<keyword evidence="1 2" id="KW-0238">DNA-binding</keyword>
<dbReference type="EMBL" id="JAFMPK010000029">
    <property type="protein sequence ID" value="MBO0608924.1"/>
    <property type="molecule type" value="Genomic_DNA"/>
</dbReference>
<protein>
    <submittedName>
        <fullName evidence="5">TetR/AcrR family transcriptional regulator</fullName>
    </submittedName>
</protein>
<dbReference type="InterPro" id="IPR001647">
    <property type="entry name" value="HTH_TetR"/>
</dbReference>
<evidence type="ECO:0000259" key="4">
    <source>
        <dbReference type="PROSITE" id="PS50977"/>
    </source>
</evidence>
<dbReference type="InterPro" id="IPR009057">
    <property type="entry name" value="Homeodomain-like_sf"/>
</dbReference>
<dbReference type="PROSITE" id="PS50977">
    <property type="entry name" value="HTH_TETR_2"/>
    <property type="match status" value="1"/>
</dbReference>
<dbReference type="PRINTS" id="PR00455">
    <property type="entry name" value="HTHTETR"/>
</dbReference>
<sequence>MTTGSSSTSSTRTATVGRPSAARDRLLRTASELFYAEGVRGVGVERVVAEASVTRATFYRHFAGKEALVVAYIEATDAALRARAGEPPAAPPESAGAWLAAVTDVVGDTLCVPGFRGCAFINAAAEYPDRSSPVRRAVDAHRGWLLGTVTEALRAAGHPDPPAAGRRWMALRDGAMVGGYLGDPAEARATLHDGVRDLLTEAG</sequence>
<dbReference type="PANTHER" id="PTHR30055">
    <property type="entry name" value="HTH-TYPE TRANSCRIPTIONAL REGULATOR RUTR"/>
    <property type="match status" value="1"/>
</dbReference>
<evidence type="ECO:0000313" key="5">
    <source>
        <dbReference type="EMBL" id="MBO0608924.1"/>
    </source>
</evidence>
<evidence type="ECO:0000256" key="2">
    <source>
        <dbReference type="PROSITE-ProRule" id="PRU00335"/>
    </source>
</evidence>
<organism evidence="5 6">
    <name type="scientific">Myceligenerans salitolerans</name>
    <dbReference type="NCBI Taxonomy" id="1230528"/>
    <lineage>
        <taxon>Bacteria</taxon>
        <taxon>Bacillati</taxon>
        <taxon>Actinomycetota</taxon>
        <taxon>Actinomycetes</taxon>
        <taxon>Micrococcales</taxon>
        <taxon>Promicromonosporaceae</taxon>
        <taxon>Myceligenerans</taxon>
    </lineage>
</organism>
<dbReference type="SUPFAM" id="SSF48498">
    <property type="entry name" value="Tetracyclin repressor-like, C-terminal domain"/>
    <property type="match status" value="1"/>
</dbReference>
<dbReference type="RefSeq" id="WP_207274886.1">
    <property type="nucleotide sequence ID" value="NZ_JAFMPK010000029.1"/>
</dbReference>
<dbReference type="Gene3D" id="1.10.357.10">
    <property type="entry name" value="Tetracycline Repressor, domain 2"/>
    <property type="match status" value="1"/>
</dbReference>
<dbReference type="InterPro" id="IPR050109">
    <property type="entry name" value="HTH-type_TetR-like_transc_reg"/>
</dbReference>
<feature type="DNA-binding region" description="H-T-H motif" evidence="2">
    <location>
        <begin position="43"/>
        <end position="62"/>
    </location>
</feature>
<dbReference type="Proteomes" id="UP000664617">
    <property type="component" value="Unassembled WGS sequence"/>
</dbReference>
<dbReference type="SUPFAM" id="SSF46689">
    <property type="entry name" value="Homeodomain-like"/>
    <property type="match status" value="1"/>
</dbReference>
<proteinExistence type="predicted"/>